<evidence type="ECO:0000313" key="3">
    <source>
        <dbReference type="WBParaSite" id="L893_g18937.t1"/>
    </source>
</evidence>
<reference evidence="3" key="1">
    <citation type="submission" date="2016-11" db="UniProtKB">
        <authorList>
            <consortium name="WormBaseParasite"/>
        </authorList>
    </citation>
    <scope>IDENTIFICATION</scope>
</reference>
<keyword evidence="1" id="KW-0175">Coiled coil</keyword>
<sequence>MSEEKRTKRDVRLVLKRLRKEEERLEKELNRVQDDYERVERLSDHLEYGGFVDHKRTQAKMKAILTRYPVRAKEEFLSRGAGMAAVPFAFRESVCATLGASSRMMLMRIADGAPTRKFDGPWSKVAHDIKIRYFNLRMLFEGKDEVSYNEEDIRDWNNSETVNNSKYAICSNLDVLTHSFHGLNRLPNMDKKGHLPTLLRRAQIERLTVMEVSYFDTYLPYISPWYLTSVEISRCKFKSASPLSCWLKKVLENKCLRTFVVYDNSVEEPVQEKDNLEDAVYNLLAKRDEFDFLVHSQDLSYFCISRNDSIADLSVTFVKRYLNYWTSSVEGSFRMRLNLKGSCDGEEEVETIKQLYNFGSDGTLRHASGRAEARITVICKSVVLMLERTFREEFY</sequence>
<evidence type="ECO:0000313" key="2">
    <source>
        <dbReference type="Proteomes" id="UP000095287"/>
    </source>
</evidence>
<organism evidence="2 3">
    <name type="scientific">Steinernema glaseri</name>
    <dbReference type="NCBI Taxonomy" id="37863"/>
    <lineage>
        <taxon>Eukaryota</taxon>
        <taxon>Metazoa</taxon>
        <taxon>Ecdysozoa</taxon>
        <taxon>Nematoda</taxon>
        <taxon>Chromadorea</taxon>
        <taxon>Rhabditida</taxon>
        <taxon>Tylenchina</taxon>
        <taxon>Panagrolaimomorpha</taxon>
        <taxon>Strongyloidoidea</taxon>
        <taxon>Steinernematidae</taxon>
        <taxon>Steinernema</taxon>
    </lineage>
</organism>
<proteinExistence type="predicted"/>
<evidence type="ECO:0000256" key="1">
    <source>
        <dbReference type="SAM" id="Coils"/>
    </source>
</evidence>
<dbReference type="AlphaFoldDB" id="A0A1I7YRB6"/>
<dbReference type="Proteomes" id="UP000095287">
    <property type="component" value="Unplaced"/>
</dbReference>
<protein>
    <submittedName>
        <fullName evidence="3">FBD domain-containing protein</fullName>
    </submittedName>
</protein>
<feature type="coiled-coil region" evidence="1">
    <location>
        <begin position="1"/>
        <end position="42"/>
    </location>
</feature>
<dbReference type="WBParaSite" id="L893_g18937.t1">
    <property type="protein sequence ID" value="L893_g18937.t1"/>
    <property type="gene ID" value="L893_g18937"/>
</dbReference>
<keyword evidence="2" id="KW-1185">Reference proteome</keyword>
<name>A0A1I7YRB6_9BILA</name>
<accession>A0A1I7YRB6</accession>